<dbReference type="GO" id="GO:0005762">
    <property type="term" value="C:mitochondrial large ribosomal subunit"/>
    <property type="evidence" value="ECO:0007669"/>
    <property type="project" value="TreeGrafter"/>
</dbReference>
<dbReference type="AlphaFoldDB" id="A0A4P9XWB3"/>
<evidence type="ECO:0000256" key="7">
    <source>
        <dbReference type="ARBA" id="ARBA00039935"/>
    </source>
</evidence>
<keyword evidence="3" id="KW-0809">Transit peptide</keyword>
<accession>A0A4P9XWB3</accession>
<feature type="non-terminal residue" evidence="9">
    <location>
        <position position="1"/>
    </location>
</feature>
<evidence type="ECO:0000313" key="10">
    <source>
        <dbReference type="Proteomes" id="UP000271241"/>
    </source>
</evidence>
<dbReference type="OrthoDB" id="2014905at2759"/>
<dbReference type="GO" id="GO:0003735">
    <property type="term" value="F:structural constituent of ribosome"/>
    <property type="evidence" value="ECO:0007669"/>
    <property type="project" value="InterPro"/>
</dbReference>
<evidence type="ECO:0000256" key="3">
    <source>
        <dbReference type="ARBA" id="ARBA00022946"/>
    </source>
</evidence>
<name>A0A4P9XWB3_9FUNG</name>
<dbReference type="EMBL" id="KZ992444">
    <property type="protein sequence ID" value="RKP10615.1"/>
    <property type="molecule type" value="Genomic_DNA"/>
</dbReference>
<feature type="non-terminal residue" evidence="9">
    <location>
        <position position="56"/>
    </location>
</feature>
<protein>
    <recommendedName>
        <fullName evidence="7">Large ribosomal subunit protein bL32m</fullName>
    </recommendedName>
</protein>
<comment type="similarity">
    <text evidence="2">Belongs to the bacterial ribosomal protein bL32 family.</text>
</comment>
<gene>
    <name evidence="9" type="ORF">THASP1DRAFT_4459</name>
</gene>
<reference evidence="10" key="1">
    <citation type="journal article" date="2018" name="Nat. Microbiol.">
        <title>Leveraging single-cell genomics to expand the fungal tree of life.</title>
        <authorList>
            <person name="Ahrendt S.R."/>
            <person name="Quandt C.A."/>
            <person name="Ciobanu D."/>
            <person name="Clum A."/>
            <person name="Salamov A."/>
            <person name="Andreopoulos B."/>
            <person name="Cheng J.F."/>
            <person name="Woyke T."/>
            <person name="Pelin A."/>
            <person name="Henrissat B."/>
            <person name="Reynolds N.K."/>
            <person name="Benny G.L."/>
            <person name="Smith M.E."/>
            <person name="James T.Y."/>
            <person name="Grigoriev I.V."/>
        </authorList>
    </citation>
    <scope>NUCLEOTIDE SEQUENCE [LARGE SCALE GENOMIC DNA]</scope>
    <source>
        <strain evidence="10">RSA 1356</strain>
    </source>
</reference>
<comment type="subcellular location">
    <subcellularLocation>
        <location evidence="1">Mitochondrion</location>
    </subcellularLocation>
</comment>
<evidence type="ECO:0000256" key="4">
    <source>
        <dbReference type="ARBA" id="ARBA00022980"/>
    </source>
</evidence>
<dbReference type="GO" id="GO:0006412">
    <property type="term" value="P:translation"/>
    <property type="evidence" value="ECO:0007669"/>
    <property type="project" value="InterPro"/>
</dbReference>
<dbReference type="SUPFAM" id="SSF57829">
    <property type="entry name" value="Zn-binding ribosomal proteins"/>
    <property type="match status" value="1"/>
</dbReference>
<dbReference type="InterPro" id="IPR002677">
    <property type="entry name" value="Ribosomal_bL32"/>
</dbReference>
<sequence length="56" mass="6413">ESILRAVPKKKTSHSKKRMRASNKGLKNREDIVACPGCGRQKLMAHVCRHCLRDIR</sequence>
<dbReference type="Proteomes" id="UP000271241">
    <property type="component" value="Unassembled WGS sequence"/>
</dbReference>
<evidence type="ECO:0000256" key="2">
    <source>
        <dbReference type="ARBA" id="ARBA00008560"/>
    </source>
</evidence>
<dbReference type="InterPro" id="IPR051991">
    <property type="entry name" value="Mitoribosomal_protein_bL32"/>
</dbReference>
<evidence type="ECO:0000256" key="6">
    <source>
        <dbReference type="ARBA" id="ARBA00023274"/>
    </source>
</evidence>
<keyword evidence="4" id="KW-0689">Ribosomal protein</keyword>
<keyword evidence="5" id="KW-0496">Mitochondrion</keyword>
<dbReference type="InterPro" id="IPR011332">
    <property type="entry name" value="Ribosomal_zn-bd"/>
</dbReference>
<dbReference type="HAMAP" id="MF_00340">
    <property type="entry name" value="Ribosomal_bL32"/>
    <property type="match status" value="1"/>
</dbReference>
<keyword evidence="10" id="KW-1185">Reference proteome</keyword>
<evidence type="ECO:0000256" key="8">
    <source>
        <dbReference type="SAM" id="MobiDB-lite"/>
    </source>
</evidence>
<organism evidence="9 10">
    <name type="scientific">Thamnocephalis sphaerospora</name>
    <dbReference type="NCBI Taxonomy" id="78915"/>
    <lineage>
        <taxon>Eukaryota</taxon>
        <taxon>Fungi</taxon>
        <taxon>Fungi incertae sedis</taxon>
        <taxon>Zoopagomycota</taxon>
        <taxon>Zoopagomycotina</taxon>
        <taxon>Zoopagomycetes</taxon>
        <taxon>Zoopagales</taxon>
        <taxon>Sigmoideomycetaceae</taxon>
        <taxon>Thamnocephalis</taxon>
    </lineage>
</organism>
<dbReference type="PANTHER" id="PTHR21026:SF2">
    <property type="entry name" value="LARGE RIBOSOMAL SUBUNIT PROTEIN BL32M"/>
    <property type="match status" value="1"/>
</dbReference>
<evidence type="ECO:0000256" key="1">
    <source>
        <dbReference type="ARBA" id="ARBA00004173"/>
    </source>
</evidence>
<proteinExistence type="inferred from homology"/>
<feature type="region of interest" description="Disordered" evidence="8">
    <location>
        <begin position="1"/>
        <end position="25"/>
    </location>
</feature>
<keyword evidence="6" id="KW-0687">Ribonucleoprotein</keyword>
<dbReference type="NCBIfam" id="TIGR01031">
    <property type="entry name" value="rpmF_bact"/>
    <property type="match status" value="1"/>
</dbReference>
<dbReference type="Pfam" id="PF01783">
    <property type="entry name" value="Ribosomal_L32p"/>
    <property type="match status" value="1"/>
</dbReference>
<evidence type="ECO:0000256" key="5">
    <source>
        <dbReference type="ARBA" id="ARBA00023128"/>
    </source>
</evidence>
<feature type="compositionally biased region" description="Basic residues" evidence="8">
    <location>
        <begin position="7"/>
        <end position="21"/>
    </location>
</feature>
<dbReference type="STRING" id="78915.A0A4P9XWB3"/>
<evidence type="ECO:0000313" key="9">
    <source>
        <dbReference type="EMBL" id="RKP10615.1"/>
    </source>
</evidence>
<dbReference type="PANTHER" id="PTHR21026">
    <property type="entry name" value="39S RIBOSOMAL PROTEIN L32, MITOCHONDRIAL"/>
    <property type="match status" value="1"/>
</dbReference>